<evidence type="ECO:0000313" key="3">
    <source>
        <dbReference type="Proteomes" id="UP000799750"/>
    </source>
</evidence>
<dbReference type="Proteomes" id="UP000799750">
    <property type="component" value="Unassembled WGS sequence"/>
</dbReference>
<organism evidence="2 3">
    <name type="scientific">Lophium mytilinum</name>
    <dbReference type="NCBI Taxonomy" id="390894"/>
    <lineage>
        <taxon>Eukaryota</taxon>
        <taxon>Fungi</taxon>
        <taxon>Dikarya</taxon>
        <taxon>Ascomycota</taxon>
        <taxon>Pezizomycotina</taxon>
        <taxon>Dothideomycetes</taxon>
        <taxon>Pleosporomycetidae</taxon>
        <taxon>Mytilinidiales</taxon>
        <taxon>Mytilinidiaceae</taxon>
        <taxon>Lophium</taxon>
    </lineage>
</organism>
<protein>
    <submittedName>
        <fullName evidence="2">Uncharacterized protein</fullName>
    </submittedName>
</protein>
<feature type="region of interest" description="Disordered" evidence="1">
    <location>
        <begin position="281"/>
        <end position="307"/>
    </location>
</feature>
<keyword evidence="3" id="KW-1185">Reference proteome</keyword>
<accession>A0A6A6QAX8</accession>
<evidence type="ECO:0000313" key="2">
    <source>
        <dbReference type="EMBL" id="KAF2489555.1"/>
    </source>
</evidence>
<gene>
    <name evidence="2" type="ORF">BU16DRAFT_544922</name>
</gene>
<evidence type="ECO:0000256" key="1">
    <source>
        <dbReference type="SAM" id="MobiDB-lite"/>
    </source>
</evidence>
<sequence length="307" mass="32097">MATVRAGSRSTGPKAPGGDKGLPFASTARLSGSCLFLGHGGAPSPHTCCTPTRWSLPLSHSWPGSPTDATSSRFATVGMNPTISPEQHLSGTDQATLAGRRGRIKQKRLQSLPDGLYLSSLGHVIAARPVAERGASSSRGGELAEELLASRARRRIAVADRLAGLRGGCSEGGCHTGSLEAGRRLLCWSRLSFTAPFRHGNRPVCNFAAGRPDVSLCALVASTPSPTAAQRYENSPNTAVSKQGDACRWSRPTSLADRCVESVQETPRIVCRDKPALAHSSESALAEGQHLQGLKQPAATPHASTGP</sequence>
<reference evidence="2" key="1">
    <citation type="journal article" date="2020" name="Stud. Mycol.">
        <title>101 Dothideomycetes genomes: a test case for predicting lifestyles and emergence of pathogens.</title>
        <authorList>
            <person name="Haridas S."/>
            <person name="Albert R."/>
            <person name="Binder M."/>
            <person name="Bloem J."/>
            <person name="Labutti K."/>
            <person name="Salamov A."/>
            <person name="Andreopoulos B."/>
            <person name="Baker S."/>
            <person name="Barry K."/>
            <person name="Bills G."/>
            <person name="Bluhm B."/>
            <person name="Cannon C."/>
            <person name="Castanera R."/>
            <person name="Culley D."/>
            <person name="Daum C."/>
            <person name="Ezra D."/>
            <person name="Gonzalez J."/>
            <person name="Henrissat B."/>
            <person name="Kuo A."/>
            <person name="Liang C."/>
            <person name="Lipzen A."/>
            <person name="Lutzoni F."/>
            <person name="Magnuson J."/>
            <person name="Mondo S."/>
            <person name="Nolan M."/>
            <person name="Ohm R."/>
            <person name="Pangilinan J."/>
            <person name="Park H.-J."/>
            <person name="Ramirez L."/>
            <person name="Alfaro M."/>
            <person name="Sun H."/>
            <person name="Tritt A."/>
            <person name="Yoshinaga Y."/>
            <person name="Zwiers L.-H."/>
            <person name="Turgeon B."/>
            <person name="Goodwin S."/>
            <person name="Spatafora J."/>
            <person name="Crous P."/>
            <person name="Grigoriev I."/>
        </authorList>
    </citation>
    <scope>NUCLEOTIDE SEQUENCE</scope>
    <source>
        <strain evidence="2">CBS 269.34</strain>
    </source>
</reference>
<name>A0A6A6QAX8_9PEZI</name>
<dbReference type="AlphaFoldDB" id="A0A6A6QAX8"/>
<dbReference type="EMBL" id="MU004199">
    <property type="protein sequence ID" value="KAF2489555.1"/>
    <property type="molecule type" value="Genomic_DNA"/>
</dbReference>
<proteinExistence type="predicted"/>
<feature type="region of interest" description="Disordered" evidence="1">
    <location>
        <begin position="1"/>
        <end position="23"/>
    </location>
</feature>